<dbReference type="EMBL" id="BAAALN010000005">
    <property type="protein sequence ID" value="GAA1234323.1"/>
    <property type="molecule type" value="Genomic_DNA"/>
</dbReference>
<evidence type="ECO:0000313" key="3">
    <source>
        <dbReference type="EMBL" id="GAA1234323.1"/>
    </source>
</evidence>
<dbReference type="PANTHER" id="PTHR40396">
    <property type="entry name" value="ATPASE-LIKE PROTEIN"/>
    <property type="match status" value="1"/>
</dbReference>
<dbReference type="GO" id="GO:0005524">
    <property type="term" value="F:ATP binding"/>
    <property type="evidence" value="ECO:0007669"/>
    <property type="project" value="UniProtKB-KW"/>
</dbReference>
<name>A0ABN1W3U5_9PSEU</name>
<protein>
    <submittedName>
        <fullName evidence="3">ATP-binding protein</fullName>
    </submittedName>
</protein>
<evidence type="ECO:0000259" key="2">
    <source>
        <dbReference type="Pfam" id="PF13304"/>
    </source>
</evidence>
<accession>A0ABN1W3U5</accession>
<dbReference type="InterPro" id="IPR027417">
    <property type="entry name" value="P-loop_NTPase"/>
</dbReference>
<gene>
    <name evidence="3" type="ORF">GCM10009676_17430</name>
</gene>
<proteinExistence type="predicted"/>
<dbReference type="InterPro" id="IPR003959">
    <property type="entry name" value="ATPase_AAA_core"/>
</dbReference>
<dbReference type="SUPFAM" id="SSF52540">
    <property type="entry name" value="P-loop containing nucleoside triphosphate hydrolases"/>
    <property type="match status" value="1"/>
</dbReference>
<reference evidence="3 4" key="1">
    <citation type="journal article" date="2019" name="Int. J. Syst. Evol. Microbiol.">
        <title>The Global Catalogue of Microorganisms (GCM) 10K type strain sequencing project: providing services to taxonomists for standard genome sequencing and annotation.</title>
        <authorList>
            <consortium name="The Broad Institute Genomics Platform"/>
            <consortium name="The Broad Institute Genome Sequencing Center for Infectious Disease"/>
            <person name="Wu L."/>
            <person name="Ma J."/>
        </authorList>
    </citation>
    <scope>NUCLEOTIDE SEQUENCE [LARGE SCALE GENOMIC DNA]</scope>
    <source>
        <strain evidence="3 4">JCM 13023</strain>
    </source>
</reference>
<comment type="caution">
    <text evidence="3">The sequence shown here is derived from an EMBL/GenBank/DDBJ whole genome shotgun (WGS) entry which is preliminary data.</text>
</comment>
<keyword evidence="1" id="KW-0175">Coiled coil</keyword>
<organism evidence="3 4">
    <name type="scientific">Prauserella halophila</name>
    <dbReference type="NCBI Taxonomy" id="185641"/>
    <lineage>
        <taxon>Bacteria</taxon>
        <taxon>Bacillati</taxon>
        <taxon>Actinomycetota</taxon>
        <taxon>Actinomycetes</taxon>
        <taxon>Pseudonocardiales</taxon>
        <taxon>Pseudonocardiaceae</taxon>
        <taxon>Prauserella</taxon>
    </lineage>
</organism>
<dbReference type="RefSeq" id="WP_253863514.1">
    <property type="nucleotide sequence ID" value="NZ_BAAALN010000005.1"/>
</dbReference>
<keyword evidence="4" id="KW-1185">Reference proteome</keyword>
<keyword evidence="3" id="KW-0067">ATP-binding</keyword>
<feature type="domain" description="ATPase AAA-type core" evidence="2">
    <location>
        <begin position="188"/>
        <end position="375"/>
    </location>
</feature>
<sequence>MIRSFRLGNHRSFAGEGELLFMPVKEAAGSSVVPVTAIYGANASGKSNLIDGLLFMRSAVLESFGRWEVDGGVPRKPFQLGEVDEPSLFVVELVLHGVPYTYGFTVDDEAVREEWLYSYPEKRKRKIFEREGEEITFGSTVVGDLRAKLTLLEELIRPNALFLSGCANTKIDVVMPIFEWFQSQLRTRRVDARPRGEVLARQVQRFVQDAPDKRDKLITLLRAADVAISDVQLDEVDDPRAQRQLRDLDEEISELRETVDGDEEGANGESAARLRSLLRHRERLMQRKRTELKFMHDALGEPLGIDDESAGTRNWLDLLPTVLGALENGSAVVVDEIDASLHPLLTARLIGLFQDPEVNPHQAQLIFTTHDTTLLGSMLGEDVLTREQVWFVEKGAAGASSVYALSDFKPRKDQNTERRYLGGSYGAVPILDPQQFADAVLGS</sequence>
<feature type="coiled-coil region" evidence="1">
    <location>
        <begin position="238"/>
        <end position="265"/>
    </location>
</feature>
<dbReference type="Pfam" id="PF13304">
    <property type="entry name" value="AAA_21"/>
    <property type="match status" value="2"/>
</dbReference>
<dbReference type="PANTHER" id="PTHR40396:SF1">
    <property type="entry name" value="ATPASE AAA-TYPE CORE DOMAIN-CONTAINING PROTEIN"/>
    <property type="match status" value="1"/>
</dbReference>
<evidence type="ECO:0000313" key="4">
    <source>
        <dbReference type="Proteomes" id="UP001500653"/>
    </source>
</evidence>
<evidence type="ECO:0000256" key="1">
    <source>
        <dbReference type="SAM" id="Coils"/>
    </source>
</evidence>
<keyword evidence="3" id="KW-0547">Nucleotide-binding</keyword>
<dbReference type="Gene3D" id="3.40.50.300">
    <property type="entry name" value="P-loop containing nucleotide triphosphate hydrolases"/>
    <property type="match status" value="1"/>
</dbReference>
<dbReference type="Proteomes" id="UP001500653">
    <property type="component" value="Unassembled WGS sequence"/>
</dbReference>
<feature type="domain" description="ATPase AAA-type core" evidence="2">
    <location>
        <begin position="35"/>
        <end position="133"/>
    </location>
</feature>